<reference evidence="3" key="1">
    <citation type="journal article" date="2013" name="Genome Announc.">
        <title>Draft genome sequence of the ascomycete Phaeoacremonium aleophilum strain UCR-PA7, a causal agent of the esca disease complex in grapevines.</title>
        <authorList>
            <person name="Blanco-Ulate B."/>
            <person name="Rolshausen P."/>
            <person name="Cantu D."/>
        </authorList>
    </citation>
    <scope>NUCLEOTIDE SEQUENCE [LARGE SCALE GENOMIC DNA]</scope>
    <source>
        <strain evidence="3">UCR-PA7</strain>
    </source>
</reference>
<dbReference type="eggNOG" id="ENOG502S8IT">
    <property type="taxonomic scope" value="Eukaryota"/>
</dbReference>
<gene>
    <name evidence="2" type="ORF">UCRPA7_1344</name>
</gene>
<dbReference type="KEGG" id="tmn:UCRPA7_1344"/>
<dbReference type="HOGENOM" id="CLU_114613_0_0_1"/>
<dbReference type="RefSeq" id="XP_007912114.1">
    <property type="nucleotide sequence ID" value="XM_007913923.1"/>
</dbReference>
<sequence>MKRSSSLQPVAPSFGQPSATGAAVRKRKSAASMTRGRNYTPHAGGGGFAEPRTPNPQGSGSGSGGLDIGFVNFTPSDHNILMTGVAPSGSSKTKARREKEAAEKQRKMSEAFLKAVKASGADIAKLQEEGIVM</sequence>
<dbReference type="GeneID" id="19321482"/>
<organism evidence="2 3">
    <name type="scientific">Phaeoacremonium minimum (strain UCR-PA7)</name>
    <name type="common">Esca disease fungus</name>
    <name type="synonym">Togninia minima</name>
    <dbReference type="NCBI Taxonomy" id="1286976"/>
    <lineage>
        <taxon>Eukaryota</taxon>
        <taxon>Fungi</taxon>
        <taxon>Dikarya</taxon>
        <taxon>Ascomycota</taxon>
        <taxon>Pezizomycotina</taxon>
        <taxon>Sordariomycetes</taxon>
        <taxon>Sordariomycetidae</taxon>
        <taxon>Togniniales</taxon>
        <taxon>Togniniaceae</taxon>
        <taxon>Phaeoacremonium</taxon>
    </lineage>
</organism>
<dbReference type="AlphaFoldDB" id="R8BUV1"/>
<accession>R8BUV1</accession>
<dbReference type="Proteomes" id="UP000014074">
    <property type="component" value="Unassembled WGS sequence"/>
</dbReference>
<feature type="compositionally biased region" description="Basic and acidic residues" evidence="1">
    <location>
        <begin position="97"/>
        <end position="106"/>
    </location>
</feature>
<feature type="region of interest" description="Disordered" evidence="1">
    <location>
        <begin position="83"/>
        <end position="106"/>
    </location>
</feature>
<protein>
    <submittedName>
        <fullName evidence="2">Putative developmental regulatory protein</fullName>
    </submittedName>
</protein>
<dbReference type="EMBL" id="KB932856">
    <property type="protein sequence ID" value="EOO03142.1"/>
    <property type="molecule type" value="Genomic_DNA"/>
</dbReference>
<evidence type="ECO:0000313" key="3">
    <source>
        <dbReference type="Proteomes" id="UP000014074"/>
    </source>
</evidence>
<keyword evidence="3" id="KW-1185">Reference proteome</keyword>
<name>R8BUV1_PHAM7</name>
<dbReference type="OrthoDB" id="2575228at2759"/>
<evidence type="ECO:0000256" key="1">
    <source>
        <dbReference type="SAM" id="MobiDB-lite"/>
    </source>
</evidence>
<feature type="region of interest" description="Disordered" evidence="1">
    <location>
        <begin position="1"/>
        <end position="69"/>
    </location>
</feature>
<proteinExistence type="predicted"/>
<evidence type="ECO:0000313" key="2">
    <source>
        <dbReference type="EMBL" id="EOO03142.1"/>
    </source>
</evidence>